<dbReference type="EMBL" id="FOMI01000010">
    <property type="protein sequence ID" value="SFD35506.1"/>
    <property type="molecule type" value="Genomic_DNA"/>
</dbReference>
<dbReference type="Gene3D" id="3.40.630.30">
    <property type="match status" value="1"/>
</dbReference>
<dbReference type="OrthoDB" id="825269at2"/>
<protein>
    <submittedName>
        <fullName evidence="1">Uncharacterized protein</fullName>
    </submittedName>
</protein>
<evidence type="ECO:0000313" key="1">
    <source>
        <dbReference type="EMBL" id="SFD35506.1"/>
    </source>
</evidence>
<sequence length="161" mass="18924">MKILKKIFPKKINQLVFFIDKNTDLPELKYKGENSKIFINKNNKIINHQLFINDKLAYKSNTYKKIHLMKCINKYNYPVIGDCYTYESFRGNSIYPYMLQKASIDALQENNEVYVLVSPNNIPSKKGIKKSGFILLCSIQAIRIGYFFTFKNITYHNKELS</sequence>
<gene>
    <name evidence="1" type="ORF">SAMN04487987_110110</name>
</gene>
<dbReference type="STRING" id="870482.SAMN04487987_110110"/>
<dbReference type="SUPFAM" id="SSF55729">
    <property type="entry name" value="Acyl-CoA N-acyltransferases (Nat)"/>
    <property type="match status" value="1"/>
</dbReference>
<dbReference type="Proteomes" id="UP000199439">
    <property type="component" value="Unassembled WGS sequence"/>
</dbReference>
<dbReference type="InterPro" id="IPR016181">
    <property type="entry name" value="Acyl_CoA_acyltransferase"/>
</dbReference>
<evidence type="ECO:0000313" key="2">
    <source>
        <dbReference type="Proteomes" id="UP000199439"/>
    </source>
</evidence>
<dbReference type="RefSeq" id="WP_092853305.1">
    <property type="nucleotide sequence ID" value="NZ_FOMI01000010.1"/>
</dbReference>
<name>A0A1I1RMD5_9FLAO</name>
<accession>A0A1I1RMD5</accession>
<keyword evidence="2" id="KW-1185">Reference proteome</keyword>
<proteinExistence type="predicted"/>
<organism evidence="1 2">
    <name type="scientific">Algibacter pectinivorans</name>
    <dbReference type="NCBI Taxonomy" id="870482"/>
    <lineage>
        <taxon>Bacteria</taxon>
        <taxon>Pseudomonadati</taxon>
        <taxon>Bacteroidota</taxon>
        <taxon>Flavobacteriia</taxon>
        <taxon>Flavobacteriales</taxon>
        <taxon>Flavobacteriaceae</taxon>
        <taxon>Algibacter</taxon>
    </lineage>
</organism>
<dbReference type="AlphaFoldDB" id="A0A1I1RMD5"/>
<reference evidence="2" key="1">
    <citation type="submission" date="2016-10" db="EMBL/GenBank/DDBJ databases">
        <authorList>
            <person name="Varghese N."/>
            <person name="Submissions S."/>
        </authorList>
    </citation>
    <scope>NUCLEOTIDE SEQUENCE [LARGE SCALE GENOMIC DNA]</scope>
    <source>
        <strain evidence="2">DSM 25730</strain>
    </source>
</reference>